<comment type="caution">
    <text evidence="2">The sequence shown here is derived from an EMBL/GenBank/DDBJ whole genome shotgun (WGS) entry which is preliminary data.</text>
</comment>
<reference evidence="2" key="1">
    <citation type="submission" date="2022-04" db="EMBL/GenBank/DDBJ databases">
        <title>Roseibium sp. CAU 1639 isolated from mud.</title>
        <authorList>
            <person name="Kim W."/>
        </authorList>
    </citation>
    <scope>NUCLEOTIDE SEQUENCE</scope>
    <source>
        <strain evidence="2">CAU 1639</strain>
    </source>
</reference>
<feature type="domain" description="Lipid/polyisoprenoid-binding YceI-like" evidence="1">
    <location>
        <begin position="1"/>
        <end position="144"/>
    </location>
</feature>
<dbReference type="Pfam" id="PF04264">
    <property type="entry name" value="YceI"/>
    <property type="match status" value="1"/>
</dbReference>
<dbReference type="Gene3D" id="2.40.128.110">
    <property type="entry name" value="Lipid/polyisoprenoid-binding, YceI-like"/>
    <property type="match status" value="1"/>
</dbReference>
<dbReference type="SMART" id="SM00867">
    <property type="entry name" value="YceI"/>
    <property type="match status" value="1"/>
</dbReference>
<dbReference type="PANTHER" id="PTHR34406">
    <property type="entry name" value="PROTEIN YCEI"/>
    <property type="match status" value="1"/>
</dbReference>
<dbReference type="InterPro" id="IPR007372">
    <property type="entry name" value="Lipid/polyisoprenoid-bd_YceI"/>
</dbReference>
<keyword evidence="3" id="KW-1185">Reference proteome</keyword>
<evidence type="ECO:0000313" key="2">
    <source>
        <dbReference type="EMBL" id="MCK7612720.1"/>
    </source>
</evidence>
<organism evidence="2 3">
    <name type="scientific">Roseibium sediminicola</name>
    <dbReference type="NCBI Taxonomy" id="2933272"/>
    <lineage>
        <taxon>Bacteria</taxon>
        <taxon>Pseudomonadati</taxon>
        <taxon>Pseudomonadota</taxon>
        <taxon>Alphaproteobacteria</taxon>
        <taxon>Hyphomicrobiales</taxon>
        <taxon>Stappiaceae</taxon>
        <taxon>Roseibium</taxon>
    </lineage>
</organism>
<evidence type="ECO:0000313" key="3">
    <source>
        <dbReference type="Proteomes" id="UP001431221"/>
    </source>
</evidence>
<accession>A0ABT0GU11</accession>
<evidence type="ECO:0000259" key="1">
    <source>
        <dbReference type="SMART" id="SM00867"/>
    </source>
</evidence>
<proteinExistence type="predicted"/>
<gene>
    <name evidence="2" type="ORF">M0H32_11155</name>
</gene>
<dbReference type="InterPro" id="IPR036761">
    <property type="entry name" value="TTHA0802/YceI-like_sf"/>
</dbReference>
<sequence>MLGGKPVTGEFKTVSGKMVLDESRPEKSEVSVKVDLRSVSTDNYKVTGFLKSAAMFDVANHPVATFQSTRVRMTGQYSADVEGTLTLRGQTKRTKLSVKLTGNKANGHVGFEVSGGFFRSFYGMKAGQPIYADKVNLKISGTGRRG</sequence>
<dbReference type="EMBL" id="JALNMJ010000006">
    <property type="protein sequence ID" value="MCK7612720.1"/>
    <property type="molecule type" value="Genomic_DNA"/>
</dbReference>
<dbReference type="Proteomes" id="UP001431221">
    <property type="component" value="Unassembled WGS sequence"/>
</dbReference>
<dbReference type="PANTHER" id="PTHR34406:SF1">
    <property type="entry name" value="PROTEIN YCEI"/>
    <property type="match status" value="1"/>
</dbReference>
<protein>
    <submittedName>
        <fullName evidence="2">YceI family protein</fullName>
    </submittedName>
</protein>
<dbReference type="SUPFAM" id="SSF101874">
    <property type="entry name" value="YceI-like"/>
    <property type="match status" value="1"/>
</dbReference>
<name>A0ABT0GU11_9HYPH</name>